<dbReference type="EMBL" id="JASPKY010000175">
    <property type="protein sequence ID" value="KAK9727808.1"/>
    <property type="molecule type" value="Genomic_DNA"/>
</dbReference>
<evidence type="ECO:0000256" key="1">
    <source>
        <dbReference type="SAM" id="MobiDB-lite"/>
    </source>
</evidence>
<dbReference type="AlphaFoldDB" id="A0AAW1L3D9"/>
<feature type="region of interest" description="Disordered" evidence="1">
    <location>
        <begin position="1"/>
        <end position="92"/>
    </location>
</feature>
<accession>A0AAW1L3D9</accession>
<sequence>MNENGGQPKKRNENGQMPNNICGDLESSIIGVKSDPASILGHHHSHHQLPPPEFADLPQNNATLPRPPPPPKISKANVNTLSSNPLPENQPLLSTHSIQLINTGTLTKKNTQINSKQNIPMEELRV</sequence>
<protein>
    <submittedName>
        <fullName evidence="2">Uncharacterized protein</fullName>
    </submittedName>
</protein>
<proteinExistence type="predicted"/>
<organism evidence="2 3">
    <name type="scientific">Popillia japonica</name>
    <name type="common">Japanese beetle</name>
    <dbReference type="NCBI Taxonomy" id="7064"/>
    <lineage>
        <taxon>Eukaryota</taxon>
        <taxon>Metazoa</taxon>
        <taxon>Ecdysozoa</taxon>
        <taxon>Arthropoda</taxon>
        <taxon>Hexapoda</taxon>
        <taxon>Insecta</taxon>
        <taxon>Pterygota</taxon>
        <taxon>Neoptera</taxon>
        <taxon>Endopterygota</taxon>
        <taxon>Coleoptera</taxon>
        <taxon>Polyphaga</taxon>
        <taxon>Scarabaeiformia</taxon>
        <taxon>Scarabaeidae</taxon>
        <taxon>Rutelinae</taxon>
        <taxon>Popillia</taxon>
    </lineage>
</organism>
<keyword evidence="3" id="KW-1185">Reference proteome</keyword>
<evidence type="ECO:0000313" key="3">
    <source>
        <dbReference type="Proteomes" id="UP001458880"/>
    </source>
</evidence>
<dbReference type="Proteomes" id="UP001458880">
    <property type="component" value="Unassembled WGS sequence"/>
</dbReference>
<comment type="caution">
    <text evidence="2">The sequence shown here is derived from an EMBL/GenBank/DDBJ whole genome shotgun (WGS) entry which is preliminary data.</text>
</comment>
<name>A0AAW1L3D9_POPJA</name>
<gene>
    <name evidence="2" type="ORF">QE152_g18995</name>
</gene>
<evidence type="ECO:0000313" key="2">
    <source>
        <dbReference type="EMBL" id="KAK9727808.1"/>
    </source>
</evidence>
<reference evidence="2 3" key="1">
    <citation type="journal article" date="2024" name="BMC Genomics">
        <title>De novo assembly and annotation of Popillia japonica's genome with initial clues to its potential as an invasive pest.</title>
        <authorList>
            <person name="Cucini C."/>
            <person name="Boschi S."/>
            <person name="Funari R."/>
            <person name="Cardaioli E."/>
            <person name="Iannotti N."/>
            <person name="Marturano G."/>
            <person name="Paoli F."/>
            <person name="Bruttini M."/>
            <person name="Carapelli A."/>
            <person name="Frati F."/>
            <person name="Nardi F."/>
        </authorList>
    </citation>
    <scope>NUCLEOTIDE SEQUENCE [LARGE SCALE GENOMIC DNA]</scope>
    <source>
        <strain evidence="2">DMR45628</strain>
    </source>
</reference>
<feature type="compositionally biased region" description="Polar residues" evidence="1">
    <location>
        <begin position="76"/>
        <end position="92"/>
    </location>
</feature>